<organism evidence="1 2">
    <name type="scientific">Allacma fusca</name>
    <dbReference type="NCBI Taxonomy" id="39272"/>
    <lineage>
        <taxon>Eukaryota</taxon>
        <taxon>Metazoa</taxon>
        <taxon>Ecdysozoa</taxon>
        <taxon>Arthropoda</taxon>
        <taxon>Hexapoda</taxon>
        <taxon>Collembola</taxon>
        <taxon>Symphypleona</taxon>
        <taxon>Sminthuridae</taxon>
        <taxon>Allacma</taxon>
    </lineage>
</organism>
<comment type="caution">
    <text evidence="1">The sequence shown here is derived from an EMBL/GenBank/DDBJ whole genome shotgun (WGS) entry which is preliminary data.</text>
</comment>
<proteinExistence type="predicted"/>
<protein>
    <submittedName>
        <fullName evidence="1">Uncharacterized protein</fullName>
    </submittedName>
</protein>
<dbReference type="EMBL" id="CAJVCH010541929">
    <property type="protein sequence ID" value="CAG7827016.1"/>
    <property type="molecule type" value="Genomic_DNA"/>
</dbReference>
<name>A0A8J2L682_9HEXA</name>
<evidence type="ECO:0000313" key="2">
    <source>
        <dbReference type="Proteomes" id="UP000708208"/>
    </source>
</evidence>
<dbReference type="AlphaFoldDB" id="A0A8J2L682"/>
<gene>
    <name evidence="1" type="ORF">AFUS01_LOCUS37028</name>
</gene>
<sequence>MNQEGWGLSCYTLGFIMTPGAETGWAERMRSRSSESPSEDDEVRGSVPKFVLIWDSFNNATTHQALTSTCHVSLVSLHVYIAKSPILASLFLSNS</sequence>
<reference evidence="1" key="1">
    <citation type="submission" date="2021-06" db="EMBL/GenBank/DDBJ databases">
        <authorList>
            <person name="Hodson N. C."/>
            <person name="Mongue J. A."/>
            <person name="Jaron S. K."/>
        </authorList>
    </citation>
    <scope>NUCLEOTIDE SEQUENCE</scope>
</reference>
<accession>A0A8J2L682</accession>
<keyword evidence="2" id="KW-1185">Reference proteome</keyword>
<evidence type="ECO:0000313" key="1">
    <source>
        <dbReference type="EMBL" id="CAG7827016.1"/>
    </source>
</evidence>
<dbReference type="Proteomes" id="UP000708208">
    <property type="component" value="Unassembled WGS sequence"/>
</dbReference>